<protein>
    <submittedName>
        <fullName evidence="1">Uncharacterized protein</fullName>
    </submittedName>
</protein>
<accession>A0A1W1VTW6</accession>
<evidence type="ECO:0000313" key="2">
    <source>
        <dbReference type="Proteomes" id="UP000192569"/>
    </source>
</evidence>
<gene>
    <name evidence="1" type="ORF">SAMN00808754_1656</name>
</gene>
<evidence type="ECO:0000313" key="1">
    <source>
        <dbReference type="EMBL" id="SMB96798.1"/>
    </source>
</evidence>
<dbReference type="Proteomes" id="UP000192569">
    <property type="component" value="Chromosome I"/>
</dbReference>
<keyword evidence="2" id="KW-1185">Reference proteome</keyword>
<dbReference type="AlphaFoldDB" id="A0A1W1VTW6"/>
<organism evidence="1 2">
    <name type="scientific">Thermanaeromonas toyohensis ToBE</name>
    <dbReference type="NCBI Taxonomy" id="698762"/>
    <lineage>
        <taxon>Bacteria</taxon>
        <taxon>Bacillati</taxon>
        <taxon>Bacillota</taxon>
        <taxon>Clostridia</taxon>
        <taxon>Neomoorellales</taxon>
        <taxon>Neomoorellaceae</taxon>
        <taxon>Thermanaeromonas</taxon>
    </lineage>
</organism>
<dbReference type="EMBL" id="LT838272">
    <property type="protein sequence ID" value="SMB96798.1"/>
    <property type="molecule type" value="Genomic_DNA"/>
</dbReference>
<sequence length="173" mass="19061">MLAGPLGEGEPVITTDIVKFNGSRHCGHPAEHELVIPWPAPGAGGVFAGEPVAGTWFAGHLLMTRACPGDCSYETFYFPRVRELLYEGEQPEENGLWFDFCKTAFRPYDLAVTAFLIIAKHHLKNRIVVRTDGEDAHWADARLLCAIELGYGLGYGINEQRELCAQQASRVGT</sequence>
<reference evidence="1 2" key="1">
    <citation type="submission" date="2017-04" db="EMBL/GenBank/DDBJ databases">
        <authorList>
            <person name="Afonso C.L."/>
            <person name="Miller P.J."/>
            <person name="Scott M.A."/>
            <person name="Spackman E."/>
            <person name="Goraichik I."/>
            <person name="Dimitrov K.M."/>
            <person name="Suarez D.L."/>
            <person name="Swayne D.E."/>
        </authorList>
    </citation>
    <scope>NUCLEOTIDE SEQUENCE [LARGE SCALE GENOMIC DNA]</scope>
    <source>
        <strain evidence="1 2">ToBE</strain>
    </source>
</reference>
<name>A0A1W1VTW6_9FIRM</name>
<dbReference type="STRING" id="698762.SAMN00808754_1656"/>
<proteinExistence type="predicted"/>